<reference evidence="2" key="2">
    <citation type="submission" date="2022-03" db="EMBL/GenBank/DDBJ databases">
        <title>Draft title - Genomic analysis of global carrot germplasm unveils the trajectory of domestication and the origin of high carotenoid orange carrot.</title>
        <authorList>
            <person name="Iorizzo M."/>
            <person name="Ellison S."/>
            <person name="Senalik D."/>
            <person name="Macko-Podgorni A."/>
            <person name="Grzebelus D."/>
            <person name="Bostan H."/>
            <person name="Rolling W."/>
            <person name="Curaba J."/>
            <person name="Simon P."/>
        </authorList>
    </citation>
    <scope>NUCLEOTIDE SEQUENCE</scope>
    <source>
        <tissue evidence="2">Leaf</tissue>
    </source>
</reference>
<name>A0AAF0XSF7_DAUCS</name>
<organism evidence="2 3">
    <name type="scientific">Daucus carota subsp. sativus</name>
    <name type="common">Carrot</name>
    <dbReference type="NCBI Taxonomy" id="79200"/>
    <lineage>
        <taxon>Eukaryota</taxon>
        <taxon>Viridiplantae</taxon>
        <taxon>Streptophyta</taxon>
        <taxon>Embryophyta</taxon>
        <taxon>Tracheophyta</taxon>
        <taxon>Spermatophyta</taxon>
        <taxon>Magnoliopsida</taxon>
        <taxon>eudicotyledons</taxon>
        <taxon>Gunneridae</taxon>
        <taxon>Pentapetalae</taxon>
        <taxon>asterids</taxon>
        <taxon>campanulids</taxon>
        <taxon>Apiales</taxon>
        <taxon>Apiaceae</taxon>
        <taxon>Apioideae</taxon>
        <taxon>Scandiceae</taxon>
        <taxon>Daucinae</taxon>
        <taxon>Daucus</taxon>
        <taxon>Daucus sect. Daucus</taxon>
    </lineage>
</organism>
<dbReference type="Proteomes" id="UP000077755">
    <property type="component" value="Chromosome 8"/>
</dbReference>
<keyword evidence="3" id="KW-1185">Reference proteome</keyword>
<evidence type="ECO:0000313" key="2">
    <source>
        <dbReference type="EMBL" id="WOH13466.1"/>
    </source>
</evidence>
<feature type="chain" id="PRO_5042156810" description="Knottin scorpion toxin-like domain-containing protein" evidence="1">
    <location>
        <begin position="30"/>
        <end position="68"/>
    </location>
</feature>
<keyword evidence="1" id="KW-0732">Signal</keyword>
<dbReference type="EMBL" id="CP093350">
    <property type="protein sequence ID" value="WOH13466.1"/>
    <property type="molecule type" value="Genomic_DNA"/>
</dbReference>
<evidence type="ECO:0000256" key="1">
    <source>
        <dbReference type="SAM" id="SignalP"/>
    </source>
</evidence>
<protein>
    <recommendedName>
        <fullName evidence="4">Knottin scorpion toxin-like domain-containing protein</fullName>
    </recommendedName>
</protein>
<feature type="signal peptide" evidence="1">
    <location>
        <begin position="1"/>
        <end position="29"/>
    </location>
</feature>
<sequence length="68" mass="7264">MSFSFIAKKIVIWFSLVLLIVALEKGTIGECLGKCADLGIDCDELCRDSGFPGGGCIPILKECCCVYG</sequence>
<gene>
    <name evidence="2" type="ORF">DCAR_0832976</name>
</gene>
<dbReference type="AlphaFoldDB" id="A0AAF0XSF7"/>
<reference evidence="2" key="1">
    <citation type="journal article" date="2016" name="Nat. Genet.">
        <title>A high-quality carrot genome assembly provides new insights into carotenoid accumulation and asterid genome evolution.</title>
        <authorList>
            <person name="Iorizzo M."/>
            <person name="Ellison S."/>
            <person name="Senalik D."/>
            <person name="Zeng P."/>
            <person name="Satapoomin P."/>
            <person name="Huang J."/>
            <person name="Bowman M."/>
            <person name="Iovene M."/>
            <person name="Sanseverino W."/>
            <person name="Cavagnaro P."/>
            <person name="Yildiz M."/>
            <person name="Macko-Podgorni A."/>
            <person name="Moranska E."/>
            <person name="Grzebelus E."/>
            <person name="Grzebelus D."/>
            <person name="Ashrafi H."/>
            <person name="Zheng Z."/>
            <person name="Cheng S."/>
            <person name="Spooner D."/>
            <person name="Van Deynze A."/>
            <person name="Simon P."/>
        </authorList>
    </citation>
    <scope>NUCLEOTIDE SEQUENCE</scope>
    <source>
        <tissue evidence="2">Leaf</tissue>
    </source>
</reference>
<accession>A0AAF0XSF7</accession>
<evidence type="ECO:0008006" key="4">
    <source>
        <dbReference type="Google" id="ProtNLM"/>
    </source>
</evidence>
<evidence type="ECO:0000313" key="3">
    <source>
        <dbReference type="Proteomes" id="UP000077755"/>
    </source>
</evidence>
<proteinExistence type="predicted"/>